<sequence>MQVPFLSGASIRHGIRSALAWRIASTCFEPGTMTKTQVDLLWSGGAISSTGAQVDLDLQRRVRDLLPALSVLGYAAHSDIYEGTARVSDAILVCAENAFRLPEQVAGQRPRRAGAYRGEEFGTRHDTASTQASRMIAPPDTLDGGTTESTQMIFDTQVLLPGSQLWGTIGLTPAATDEQQVALQAGIGLWAPEGVAHLGASTNTGYGAATLDWRDSIAQSVIDESVAWLDFSLRHNAEAIRDLIIEVTQ</sequence>
<evidence type="ECO:0000313" key="2">
    <source>
        <dbReference type="Proteomes" id="UP000466104"/>
    </source>
</evidence>
<proteinExistence type="predicted"/>
<accession>A0A7K0J5T4</accession>
<evidence type="ECO:0000313" key="1">
    <source>
        <dbReference type="EMBL" id="MSS45310.1"/>
    </source>
</evidence>
<reference evidence="1 2" key="1">
    <citation type="submission" date="2019-08" db="EMBL/GenBank/DDBJ databases">
        <title>In-depth cultivation of the pig gut microbiome towards novel bacterial diversity and tailored functional studies.</title>
        <authorList>
            <person name="Wylensek D."/>
            <person name="Hitch T.C.A."/>
            <person name="Clavel T."/>
        </authorList>
    </citation>
    <scope>NUCLEOTIDE SEQUENCE [LARGE SCALE GENOMIC DNA]</scope>
    <source>
        <strain evidence="1 2">WCA-380-WT-3A</strain>
    </source>
</reference>
<dbReference type="RefSeq" id="WP_154562440.1">
    <property type="nucleotide sequence ID" value="NZ_VUMG01000002.1"/>
</dbReference>
<comment type="caution">
    <text evidence="1">The sequence shown here is derived from an EMBL/GenBank/DDBJ whole genome shotgun (WGS) entry which is preliminary data.</text>
</comment>
<dbReference type="EMBL" id="VUMG01000002">
    <property type="protein sequence ID" value="MSS45310.1"/>
    <property type="molecule type" value="Genomic_DNA"/>
</dbReference>
<keyword evidence="2" id="KW-1185">Reference proteome</keyword>
<organism evidence="1 2">
    <name type="scientific">Cutibacterium porci</name>
    <dbReference type="NCBI Taxonomy" id="2605781"/>
    <lineage>
        <taxon>Bacteria</taxon>
        <taxon>Bacillati</taxon>
        <taxon>Actinomycetota</taxon>
        <taxon>Actinomycetes</taxon>
        <taxon>Propionibacteriales</taxon>
        <taxon>Propionibacteriaceae</taxon>
        <taxon>Cutibacterium</taxon>
    </lineage>
</organism>
<protein>
    <submittedName>
        <fullName evidence="1">Uncharacterized protein</fullName>
    </submittedName>
</protein>
<dbReference type="AlphaFoldDB" id="A0A7K0J5T4"/>
<name>A0A7K0J5T4_9ACTN</name>
<gene>
    <name evidence="1" type="ORF">FYJ43_04460</name>
</gene>
<dbReference type="Proteomes" id="UP000466104">
    <property type="component" value="Unassembled WGS sequence"/>
</dbReference>